<feature type="transmembrane region" description="Helical" evidence="10">
    <location>
        <begin position="390"/>
        <end position="410"/>
    </location>
</feature>
<evidence type="ECO:0000256" key="10">
    <source>
        <dbReference type="SAM" id="Phobius"/>
    </source>
</evidence>
<evidence type="ECO:0000256" key="1">
    <source>
        <dbReference type="ARBA" id="ARBA00004651"/>
    </source>
</evidence>
<dbReference type="RefSeq" id="WP_121697988.1">
    <property type="nucleotide sequence ID" value="NZ_JBCLPP010000039.1"/>
</dbReference>
<proteinExistence type="predicted"/>
<dbReference type="NCBIfam" id="TIGR00797">
    <property type="entry name" value="matE"/>
    <property type="match status" value="1"/>
</dbReference>
<feature type="transmembrane region" description="Helical" evidence="10">
    <location>
        <begin position="320"/>
        <end position="339"/>
    </location>
</feature>
<keyword evidence="5 10" id="KW-0812">Transmembrane</keyword>
<dbReference type="InterPro" id="IPR002528">
    <property type="entry name" value="MATE_fam"/>
</dbReference>
<comment type="caution">
    <text evidence="11">The sequence shown here is derived from an EMBL/GenBank/DDBJ whole genome shotgun (WGS) entry which is preliminary data.</text>
</comment>
<evidence type="ECO:0000313" key="11">
    <source>
        <dbReference type="EMBL" id="MEY8246280.1"/>
    </source>
</evidence>
<evidence type="ECO:0000256" key="6">
    <source>
        <dbReference type="ARBA" id="ARBA00022989"/>
    </source>
</evidence>
<name>A0ABV4D0D7_9BACT</name>
<keyword evidence="7" id="KW-0406">Ion transport</keyword>
<evidence type="ECO:0000313" key="12">
    <source>
        <dbReference type="Proteomes" id="UP001565200"/>
    </source>
</evidence>
<comment type="subcellular location">
    <subcellularLocation>
        <location evidence="1">Cell membrane</location>
        <topology evidence="1">Multi-pass membrane protein</topology>
    </subcellularLocation>
</comment>
<gene>
    <name evidence="11" type="ORF">AAK873_11735</name>
</gene>
<accession>A0ABV4D0D7</accession>
<evidence type="ECO:0000256" key="3">
    <source>
        <dbReference type="ARBA" id="ARBA00022449"/>
    </source>
</evidence>
<evidence type="ECO:0000256" key="7">
    <source>
        <dbReference type="ARBA" id="ARBA00023065"/>
    </source>
</evidence>
<evidence type="ECO:0000256" key="9">
    <source>
        <dbReference type="ARBA" id="ARBA00031636"/>
    </source>
</evidence>
<feature type="transmembrane region" description="Helical" evidence="10">
    <location>
        <begin position="201"/>
        <end position="218"/>
    </location>
</feature>
<evidence type="ECO:0000256" key="5">
    <source>
        <dbReference type="ARBA" id="ARBA00022692"/>
    </source>
</evidence>
<dbReference type="PIRSF" id="PIRSF006603">
    <property type="entry name" value="DinF"/>
    <property type="match status" value="1"/>
</dbReference>
<feature type="transmembrane region" description="Helical" evidence="10">
    <location>
        <begin position="12"/>
        <end position="35"/>
    </location>
</feature>
<feature type="transmembrane region" description="Helical" evidence="10">
    <location>
        <begin position="351"/>
        <end position="369"/>
    </location>
</feature>
<evidence type="ECO:0000256" key="2">
    <source>
        <dbReference type="ARBA" id="ARBA00022448"/>
    </source>
</evidence>
<evidence type="ECO:0000256" key="4">
    <source>
        <dbReference type="ARBA" id="ARBA00022475"/>
    </source>
</evidence>
<keyword evidence="12" id="KW-1185">Reference proteome</keyword>
<feature type="transmembrane region" description="Helical" evidence="10">
    <location>
        <begin position="92"/>
        <end position="113"/>
    </location>
</feature>
<feature type="transmembrane region" description="Helical" evidence="10">
    <location>
        <begin position="290"/>
        <end position="308"/>
    </location>
</feature>
<keyword evidence="8 10" id="KW-0472">Membrane</keyword>
<dbReference type="Proteomes" id="UP001565200">
    <property type="component" value="Unassembled WGS sequence"/>
</dbReference>
<organism evidence="11 12">
    <name type="scientific">Heminiphilus faecis</name>
    <dbReference type="NCBI Taxonomy" id="2601703"/>
    <lineage>
        <taxon>Bacteria</taxon>
        <taxon>Pseudomonadati</taxon>
        <taxon>Bacteroidota</taxon>
        <taxon>Bacteroidia</taxon>
        <taxon>Bacteroidales</taxon>
        <taxon>Muribaculaceae</taxon>
        <taxon>Heminiphilus</taxon>
    </lineage>
</organism>
<protein>
    <recommendedName>
        <fullName evidence="9">Multidrug-efflux transporter</fullName>
    </recommendedName>
</protein>
<dbReference type="InterPro" id="IPR050222">
    <property type="entry name" value="MATE_MdtK"/>
</dbReference>
<feature type="transmembrane region" description="Helical" evidence="10">
    <location>
        <begin position="259"/>
        <end position="284"/>
    </location>
</feature>
<keyword evidence="6 10" id="KW-1133">Transmembrane helix</keyword>
<feature type="transmembrane region" description="Helical" evidence="10">
    <location>
        <begin position="133"/>
        <end position="155"/>
    </location>
</feature>
<feature type="transmembrane region" description="Helical" evidence="10">
    <location>
        <begin position="416"/>
        <end position="439"/>
    </location>
</feature>
<dbReference type="InterPro" id="IPR048279">
    <property type="entry name" value="MdtK-like"/>
</dbReference>
<dbReference type="PANTHER" id="PTHR43298:SF2">
    <property type="entry name" value="FMN_FAD EXPORTER YEEO-RELATED"/>
    <property type="match status" value="1"/>
</dbReference>
<feature type="transmembrane region" description="Helical" evidence="10">
    <location>
        <begin position="57"/>
        <end position="80"/>
    </location>
</feature>
<keyword evidence="4" id="KW-1003">Cell membrane</keyword>
<dbReference type="EMBL" id="JBCLPP010000039">
    <property type="protein sequence ID" value="MEY8246280.1"/>
    <property type="molecule type" value="Genomic_DNA"/>
</dbReference>
<keyword evidence="3" id="KW-0050">Antiport</keyword>
<dbReference type="PANTHER" id="PTHR43298">
    <property type="entry name" value="MULTIDRUG RESISTANCE PROTEIN NORM-RELATED"/>
    <property type="match status" value="1"/>
</dbReference>
<evidence type="ECO:0000256" key="8">
    <source>
        <dbReference type="ARBA" id="ARBA00023136"/>
    </source>
</evidence>
<reference evidence="11 12" key="1">
    <citation type="submission" date="2024-03" db="EMBL/GenBank/DDBJ databases">
        <title>Mouse gut bacterial collection (mGBC) of GemPharmatech.</title>
        <authorList>
            <person name="He Y."/>
            <person name="Dong L."/>
            <person name="Wu D."/>
            <person name="Gao X."/>
            <person name="Lin Z."/>
        </authorList>
    </citation>
    <scope>NUCLEOTIDE SEQUENCE [LARGE SCALE GENOMIC DNA]</scope>
    <source>
        <strain evidence="11 12">54-13</strain>
    </source>
</reference>
<sequence>MKQVWRKYRENYAAIIKLGIPILIGQLGMIVVAFADNIMVGRYSTEALASASFVNNVFNVATFACIGFTYGLTPLIGALFSQKRFDTIGAMIRNGVLVNIIFALLVSAIMGVIWLNLDRLGQPVELMPLIRPYYLIVLCGMVPVALFNVFAQWLFAINRTALPMWIILASNLCNIIGNYMLIYGHWGCPELGLIGAGYSTLFARVLCPVAVIVIFFCAKRFRLYRDGFISSSLSSLTIGQINRTSWPVALQMTFESGSFTIAAVMAGWLGAISLAAFQIIVITGTLGFCIYYSMGSAVSVLVSNAAGLGDRTGMRRTAFAGYHIMLALATVSSLIFIFFEEAMIHAFTEDPEVIAATMVLIVPLVLYQLGDATQINFANALRGTSHVMPMIWIAFVCYIIGGIPATYLLAFTAGLGTYGIILSFSVSLFMAAALFLYFFMKSTREKAA</sequence>
<dbReference type="Pfam" id="PF01554">
    <property type="entry name" value="MatE"/>
    <property type="match status" value="2"/>
</dbReference>
<feature type="transmembrane region" description="Helical" evidence="10">
    <location>
        <begin position="162"/>
        <end position="181"/>
    </location>
</feature>
<keyword evidence="2" id="KW-0813">Transport</keyword>